<comment type="caution">
    <text evidence="2">The sequence shown here is derived from an EMBL/GenBank/DDBJ whole genome shotgun (WGS) entry which is preliminary data.</text>
</comment>
<feature type="compositionally biased region" description="Gly residues" evidence="1">
    <location>
        <begin position="18"/>
        <end position="52"/>
    </location>
</feature>
<reference evidence="2 3" key="1">
    <citation type="journal article" date="2021" name="Nat. Plants">
        <title>The Taxus genome provides insights into paclitaxel biosynthesis.</title>
        <authorList>
            <person name="Xiong X."/>
            <person name="Gou J."/>
            <person name="Liao Q."/>
            <person name="Li Y."/>
            <person name="Zhou Q."/>
            <person name="Bi G."/>
            <person name="Li C."/>
            <person name="Du R."/>
            <person name="Wang X."/>
            <person name="Sun T."/>
            <person name="Guo L."/>
            <person name="Liang H."/>
            <person name="Lu P."/>
            <person name="Wu Y."/>
            <person name="Zhang Z."/>
            <person name="Ro D.K."/>
            <person name="Shang Y."/>
            <person name="Huang S."/>
            <person name="Yan J."/>
        </authorList>
    </citation>
    <scope>NUCLEOTIDE SEQUENCE [LARGE SCALE GENOMIC DNA]</scope>
    <source>
        <strain evidence="2">Ta-2019</strain>
    </source>
</reference>
<protein>
    <submittedName>
        <fullName evidence="2">Uncharacterized protein</fullName>
    </submittedName>
</protein>
<evidence type="ECO:0000313" key="3">
    <source>
        <dbReference type="Proteomes" id="UP000824469"/>
    </source>
</evidence>
<evidence type="ECO:0000256" key="1">
    <source>
        <dbReference type="SAM" id="MobiDB-lite"/>
    </source>
</evidence>
<dbReference type="AlphaFoldDB" id="A0AA38LP23"/>
<sequence>MMGAFNMTNTGPVPNIGGSRGGSGGAGGSGSSGSGGGGNTRGNRGTGSGGQGPQPPPQVFFEMSLHLLDYSGIEYATEHVHKCEMLWRVKGITTQDRKAKSICNNLARMHA</sequence>
<accession>A0AA38LP23</accession>
<dbReference type="Proteomes" id="UP000824469">
    <property type="component" value="Unassembled WGS sequence"/>
</dbReference>
<name>A0AA38LP23_TAXCH</name>
<proteinExistence type="predicted"/>
<feature type="region of interest" description="Disordered" evidence="1">
    <location>
        <begin position="1"/>
        <end position="59"/>
    </location>
</feature>
<evidence type="ECO:0000313" key="2">
    <source>
        <dbReference type="EMBL" id="KAH9328327.1"/>
    </source>
</evidence>
<gene>
    <name evidence="2" type="ORF">KI387_000435</name>
</gene>
<dbReference type="EMBL" id="JAHRHJ020000001">
    <property type="protein sequence ID" value="KAH9328327.1"/>
    <property type="molecule type" value="Genomic_DNA"/>
</dbReference>
<keyword evidence="3" id="KW-1185">Reference proteome</keyword>
<feature type="compositionally biased region" description="Polar residues" evidence="1">
    <location>
        <begin position="1"/>
        <end position="12"/>
    </location>
</feature>
<organism evidence="2 3">
    <name type="scientific">Taxus chinensis</name>
    <name type="common">Chinese yew</name>
    <name type="synonym">Taxus wallichiana var. chinensis</name>
    <dbReference type="NCBI Taxonomy" id="29808"/>
    <lineage>
        <taxon>Eukaryota</taxon>
        <taxon>Viridiplantae</taxon>
        <taxon>Streptophyta</taxon>
        <taxon>Embryophyta</taxon>
        <taxon>Tracheophyta</taxon>
        <taxon>Spermatophyta</taxon>
        <taxon>Pinopsida</taxon>
        <taxon>Pinidae</taxon>
        <taxon>Conifers II</taxon>
        <taxon>Cupressales</taxon>
        <taxon>Taxaceae</taxon>
        <taxon>Taxus</taxon>
    </lineage>
</organism>